<feature type="compositionally biased region" description="Low complexity" evidence="6">
    <location>
        <begin position="205"/>
        <end position="214"/>
    </location>
</feature>
<dbReference type="EMBL" id="MLFT02000012">
    <property type="protein sequence ID" value="PHT32291.1"/>
    <property type="molecule type" value="Genomic_DNA"/>
</dbReference>
<comment type="caution">
    <text evidence="9">The sequence shown here is derived from an EMBL/GenBank/DDBJ whole genome shotgun (WGS) entry which is preliminary data.</text>
</comment>
<dbReference type="SFLD" id="SFLDS00019">
    <property type="entry name" value="Glutathione_Transferase_(cytos"/>
    <property type="match status" value="1"/>
</dbReference>
<dbReference type="Gene3D" id="1.20.1050.10">
    <property type="match status" value="1"/>
</dbReference>
<feature type="domain" description="GST N-terminal" evidence="7">
    <location>
        <begin position="386"/>
        <end position="467"/>
    </location>
</feature>
<dbReference type="PANTHER" id="PTHR44750">
    <property type="entry name" value="GLUTATHIONE S-TRANSFERASE T1-RELATED"/>
    <property type="match status" value="1"/>
</dbReference>
<evidence type="ECO:0000313" key="10">
    <source>
        <dbReference type="Proteomes" id="UP000224567"/>
    </source>
</evidence>
<keyword evidence="10" id="KW-1185">Reference proteome</keyword>
<proteinExistence type="inferred from homology"/>
<feature type="domain" description="GST C-terminal" evidence="8">
    <location>
        <begin position="474"/>
        <end position="610"/>
    </location>
</feature>
<evidence type="ECO:0000256" key="6">
    <source>
        <dbReference type="SAM" id="MobiDB-lite"/>
    </source>
</evidence>
<dbReference type="EC" id="2.5.1.18" evidence="2"/>
<evidence type="ECO:0000256" key="3">
    <source>
        <dbReference type="ARBA" id="ARBA00022575"/>
    </source>
</evidence>
<accession>A0A2G2VH24</accession>
<feature type="region of interest" description="Disordered" evidence="6">
    <location>
        <begin position="262"/>
        <end position="321"/>
    </location>
</feature>
<dbReference type="SUPFAM" id="SSF47616">
    <property type="entry name" value="GST C-terminal domain-like"/>
    <property type="match status" value="1"/>
</dbReference>
<dbReference type="CDD" id="cd03183">
    <property type="entry name" value="GST_C_Theta"/>
    <property type="match status" value="1"/>
</dbReference>
<feature type="region of interest" description="Disordered" evidence="6">
    <location>
        <begin position="164"/>
        <end position="230"/>
    </location>
</feature>
<dbReference type="SUPFAM" id="SSF52833">
    <property type="entry name" value="Thioredoxin-like"/>
    <property type="match status" value="1"/>
</dbReference>
<dbReference type="InterPro" id="IPR036249">
    <property type="entry name" value="Thioredoxin-like_sf"/>
</dbReference>
<dbReference type="Proteomes" id="UP000224567">
    <property type="component" value="Unassembled WGS sequence"/>
</dbReference>
<feature type="compositionally biased region" description="Basic residues" evidence="6">
    <location>
        <begin position="176"/>
        <end position="191"/>
    </location>
</feature>
<dbReference type="InterPro" id="IPR004045">
    <property type="entry name" value="Glutathione_S-Trfase_N"/>
</dbReference>
<dbReference type="GO" id="GO:0009407">
    <property type="term" value="P:toxin catabolic process"/>
    <property type="evidence" value="ECO:0007669"/>
    <property type="project" value="UniProtKB-ARBA"/>
</dbReference>
<dbReference type="InterPro" id="IPR040079">
    <property type="entry name" value="Glutathione_S-Trfase"/>
</dbReference>
<dbReference type="Pfam" id="PF02798">
    <property type="entry name" value="GST_N"/>
    <property type="match status" value="1"/>
</dbReference>
<dbReference type="PROSITE" id="PS50404">
    <property type="entry name" value="GST_NTER"/>
    <property type="match status" value="1"/>
</dbReference>
<dbReference type="GO" id="GO:0004364">
    <property type="term" value="F:glutathione transferase activity"/>
    <property type="evidence" value="ECO:0007669"/>
    <property type="project" value="UniProtKB-EC"/>
</dbReference>
<feature type="compositionally biased region" description="Polar residues" evidence="6">
    <location>
        <begin position="262"/>
        <end position="271"/>
    </location>
</feature>
<evidence type="ECO:0000256" key="1">
    <source>
        <dbReference type="ARBA" id="ARBA00009899"/>
    </source>
</evidence>
<dbReference type="PANTHER" id="PTHR44750:SF1">
    <property type="entry name" value="GLUTATHIONE S-TRANSFERASE T1-RELATED"/>
    <property type="match status" value="1"/>
</dbReference>
<keyword evidence="4" id="KW-0808">Transferase</keyword>
<dbReference type="PROSITE" id="PS50405">
    <property type="entry name" value="GST_CTER"/>
    <property type="match status" value="1"/>
</dbReference>
<keyword evidence="3" id="KW-0216">Detoxification</keyword>
<evidence type="ECO:0000256" key="2">
    <source>
        <dbReference type="ARBA" id="ARBA00012452"/>
    </source>
</evidence>
<reference evidence="9 10" key="1">
    <citation type="journal article" date="2017" name="Genome Biol.">
        <title>New reference genome sequences of hot pepper reveal the massive evolution of plant disease-resistance genes by retroduplication.</title>
        <authorList>
            <person name="Kim S."/>
            <person name="Park J."/>
            <person name="Yeom S.I."/>
            <person name="Kim Y.M."/>
            <person name="Seo E."/>
            <person name="Kim K.T."/>
            <person name="Kim M.S."/>
            <person name="Lee J.M."/>
            <person name="Cheong K."/>
            <person name="Shin H.S."/>
            <person name="Kim S.B."/>
            <person name="Han K."/>
            <person name="Lee J."/>
            <person name="Park M."/>
            <person name="Lee H.A."/>
            <person name="Lee H.Y."/>
            <person name="Lee Y."/>
            <person name="Oh S."/>
            <person name="Lee J.H."/>
            <person name="Choi E."/>
            <person name="Choi E."/>
            <person name="Lee S.E."/>
            <person name="Jeon J."/>
            <person name="Kim H."/>
            <person name="Choi G."/>
            <person name="Song H."/>
            <person name="Lee J."/>
            <person name="Lee S.C."/>
            <person name="Kwon J.K."/>
            <person name="Lee H.Y."/>
            <person name="Koo N."/>
            <person name="Hong Y."/>
            <person name="Kim R.W."/>
            <person name="Kang W.H."/>
            <person name="Huh J.H."/>
            <person name="Kang B.C."/>
            <person name="Yang T.J."/>
            <person name="Lee Y.H."/>
            <person name="Bennetzen J.L."/>
            <person name="Choi D."/>
        </authorList>
    </citation>
    <scope>NUCLEOTIDE SEQUENCE [LARGE SCALE GENOMIC DNA]</scope>
    <source>
        <strain evidence="10">cv. PBC81</strain>
    </source>
</reference>
<evidence type="ECO:0000313" key="9">
    <source>
        <dbReference type="EMBL" id="PHT32291.1"/>
    </source>
</evidence>
<protein>
    <recommendedName>
        <fullName evidence="2">glutathione transferase</fullName>
        <ecNumber evidence="2">2.5.1.18</ecNumber>
    </recommendedName>
</protein>
<evidence type="ECO:0000256" key="5">
    <source>
        <dbReference type="ARBA" id="ARBA00047960"/>
    </source>
</evidence>
<dbReference type="Pfam" id="PF13410">
    <property type="entry name" value="GST_C_2"/>
    <property type="match status" value="1"/>
</dbReference>
<feature type="compositionally biased region" description="Gly residues" evidence="6">
    <location>
        <begin position="337"/>
        <end position="370"/>
    </location>
</feature>
<dbReference type="SFLD" id="SFLDG00358">
    <property type="entry name" value="Main_(cytGST)"/>
    <property type="match status" value="1"/>
</dbReference>
<evidence type="ECO:0000256" key="4">
    <source>
        <dbReference type="ARBA" id="ARBA00022679"/>
    </source>
</evidence>
<evidence type="ECO:0000259" key="8">
    <source>
        <dbReference type="PROSITE" id="PS50405"/>
    </source>
</evidence>
<dbReference type="Gene3D" id="3.40.30.10">
    <property type="entry name" value="Glutaredoxin"/>
    <property type="match status" value="1"/>
</dbReference>
<gene>
    <name evidence="9" type="ORF">CQW23_28628</name>
</gene>
<dbReference type="InterPro" id="IPR043377">
    <property type="entry name" value="GSTT1/2/3"/>
</dbReference>
<dbReference type="AlphaFoldDB" id="A0A2G2VH24"/>
<dbReference type="InterPro" id="IPR040077">
    <property type="entry name" value="GST_C_Theta"/>
</dbReference>
<dbReference type="OrthoDB" id="1680976at2759"/>
<sequence>MQAMSNLGQKEITEDMLVNPSTSWCGAYFKTHSKYDVVENNMCETFNSWILAARHKSIITMLEDIRHKMMNRHVDMIKFAETWISDIAPMARTILETNKEYSNRCRVLWNGVNGFEIGDRDYTFVVHLDKKYCDYPDQHVEHWYSKETFLKSFHFMQPITNMRMWPETPNPSIKPPKPRKIPGRPGNNRRKSKDEPKKWGKLSKKNGMGSGNSSQPSTQPAASWNPPPLQSSFICGDTSAVARDTYTQSQTARSSFTFHTYETTHSSQSGSICAGTAVMPRPPQRKVSSPAGRGQSAAGRGKCGSGRGQCGADRGGSSGRGQCGIYRGGGSGMGQCGADRGGGSGRGQCGIDRGGSSGRGQCGADRGGGFARYSSAPTRRHRNEIKRMGLFYSKDCSPDLVSYADAGLNGIEFEEVNIDLSKGQHRTPEYQEVNIMKQVPAIVHGDFKLFESHAILRYLASAFPEVADHWYPSDVKKRASVECVLDWHHANLRRGSAGYVFNSVLAPAFGLPLNPQAAAEGKKLLSASLATIDTYWLQKDGNFLLGNSQPSLADLSLVCEIMQLEFLNEEDRDSIFSPHKNVLKWIDDVKSATTPYFDEMHATLFKVKEVTKQRAAGASS</sequence>
<dbReference type="STRING" id="33114.A0A2G2VH24"/>
<evidence type="ECO:0000259" key="7">
    <source>
        <dbReference type="PROSITE" id="PS50404"/>
    </source>
</evidence>
<feature type="region of interest" description="Disordered" evidence="6">
    <location>
        <begin position="337"/>
        <end position="378"/>
    </location>
</feature>
<comment type="similarity">
    <text evidence="1">Belongs to the GST superfamily. Theta family.</text>
</comment>
<organism evidence="9 10">
    <name type="scientific">Capsicum baccatum</name>
    <name type="common">Peruvian pepper</name>
    <dbReference type="NCBI Taxonomy" id="33114"/>
    <lineage>
        <taxon>Eukaryota</taxon>
        <taxon>Viridiplantae</taxon>
        <taxon>Streptophyta</taxon>
        <taxon>Embryophyta</taxon>
        <taxon>Tracheophyta</taxon>
        <taxon>Spermatophyta</taxon>
        <taxon>Magnoliopsida</taxon>
        <taxon>eudicotyledons</taxon>
        <taxon>Gunneridae</taxon>
        <taxon>Pentapetalae</taxon>
        <taxon>asterids</taxon>
        <taxon>lamiids</taxon>
        <taxon>Solanales</taxon>
        <taxon>Solanaceae</taxon>
        <taxon>Solanoideae</taxon>
        <taxon>Capsiceae</taxon>
        <taxon>Capsicum</taxon>
    </lineage>
</organism>
<comment type="catalytic activity">
    <reaction evidence="5">
        <text>RX + glutathione = an S-substituted glutathione + a halide anion + H(+)</text>
        <dbReference type="Rhea" id="RHEA:16437"/>
        <dbReference type="ChEBI" id="CHEBI:15378"/>
        <dbReference type="ChEBI" id="CHEBI:16042"/>
        <dbReference type="ChEBI" id="CHEBI:17792"/>
        <dbReference type="ChEBI" id="CHEBI:57925"/>
        <dbReference type="ChEBI" id="CHEBI:90779"/>
        <dbReference type="EC" id="2.5.1.18"/>
    </reaction>
</comment>
<dbReference type="InterPro" id="IPR010987">
    <property type="entry name" value="Glutathione-S-Trfase_C-like"/>
</dbReference>
<name>A0A2G2VH24_CAPBA</name>
<reference evidence="10" key="2">
    <citation type="journal article" date="2017" name="J. Anim. Genet.">
        <title>Multiple reference genome sequences of hot pepper reveal the massive evolution of plant disease resistance genes by retroduplication.</title>
        <authorList>
            <person name="Kim S."/>
            <person name="Park J."/>
            <person name="Yeom S.-I."/>
            <person name="Kim Y.-M."/>
            <person name="Seo E."/>
            <person name="Kim K.-T."/>
            <person name="Kim M.-S."/>
            <person name="Lee J.M."/>
            <person name="Cheong K."/>
            <person name="Shin H.-S."/>
            <person name="Kim S.-B."/>
            <person name="Han K."/>
            <person name="Lee J."/>
            <person name="Park M."/>
            <person name="Lee H.-A."/>
            <person name="Lee H.-Y."/>
            <person name="Lee Y."/>
            <person name="Oh S."/>
            <person name="Lee J.H."/>
            <person name="Choi E."/>
            <person name="Choi E."/>
            <person name="Lee S.E."/>
            <person name="Jeon J."/>
            <person name="Kim H."/>
            <person name="Choi G."/>
            <person name="Song H."/>
            <person name="Lee J."/>
            <person name="Lee S.-C."/>
            <person name="Kwon J.-K."/>
            <person name="Lee H.-Y."/>
            <person name="Koo N."/>
            <person name="Hong Y."/>
            <person name="Kim R.W."/>
            <person name="Kang W.-H."/>
            <person name="Huh J.H."/>
            <person name="Kang B.-C."/>
            <person name="Yang T.-J."/>
            <person name="Lee Y.-H."/>
            <person name="Bennetzen J.L."/>
            <person name="Choi D."/>
        </authorList>
    </citation>
    <scope>NUCLEOTIDE SEQUENCE [LARGE SCALE GENOMIC DNA]</scope>
    <source>
        <strain evidence="10">cv. PBC81</strain>
    </source>
</reference>
<feature type="compositionally biased region" description="Gly residues" evidence="6">
    <location>
        <begin position="301"/>
        <end position="321"/>
    </location>
</feature>
<dbReference type="FunFam" id="1.20.1050.10:FF:000039">
    <property type="entry name" value="Glutathione S-transferase theta-1"/>
    <property type="match status" value="1"/>
</dbReference>
<dbReference type="InterPro" id="IPR036282">
    <property type="entry name" value="Glutathione-S-Trfase_C_sf"/>
</dbReference>